<accession>A0ABW5A990</accession>
<keyword evidence="9" id="KW-1185">Reference proteome</keyword>
<dbReference type="SUPFAM" id="SSF63867">
    <property type="entry name" value="MoeA C-terminal domain-like"/>
    <property type="match status" value="1"/>
</dbReference>
<comment type="caution">
    <text evidence="8">The sequence shown here is derived from an EMBL/GenBank/DDBJ whole genome shotgun (WGS) entry which is preliminary data.</text>
</comment>
<dbReference type="InterPro" id="IPR036425">
    <property type="entry name" value="MoaB/Mog-like_dom_sf"/>
</dbReference>
<dbReference type="SMART" id="SM00852">
    <property type="entry name" value="MoCF_biosynth"/>
    <property type="match status" value="1"/>
</dbReference>
<dbReference type="InterPro" id="IPR001453">
    <property type="entry name" value="MoaB/Mog_dom"/>
</dbReference>
<feature type="domain" description="MoaB/Mog" evidence="7">
    <location>
        <begin position="172"/>
        <end position="309"/>
    </location>
</feature>
<comment type="function">
    <text evidence="1 6">Catalyzes the insertion of molybdate into adenylated molybdopterin with the concomitant release of AMP.</text>
</comment>
<organism evidence="8 9">
    <name type="scientific">Rhodobacter lacus</name>
    <dbReference type="NCBI Taxonomy" id="1641972"/>
    <lineage>
        <taxon>Bacteria</taxon>
        <taxon>Pseudomonadati</taxon>
        <taxon>Pseudomonadota</taxon>
        <taxon>Alphaproteobacteria</taxon>
        <taxon>Rhodobacterales</taxon>
        <taxon>Rhodobacter group</taxon>
        <taxon>Rhodobacter</taxon>
    </lineage>
</organism>
<evidence type="ECO:0000256" key="1">
    <source>
        <dbReference type="ARBA" id="ARBA00002901"/>
    </source>
</evidence>
<dbReference type="SUPFAM" id="SSF63882">
    <property type="entry name" value="MoeA N-terminal region -like"/>
    <property type="match status" value="1"/>
</dbReference>
<dbReference type="InterPro" id="IPR038987">
    <property type="entry name" value="MoeA-like"/>
</dbReference>
<evidence type="ECO:0000259" key="7">
    <source>
        <dbReference type="SMART" id="SM00852"/>
    </source>
</evidence>
<comment type="similarity">
    <text evidence="3 6">Belongs to the MoeA family.</text>
</comment>
<dbReference type="CDD" id="cd00887">
    <property type="entry name" value="MoeA"/>
    <property type="match status" value="1"/>
</dbReference>
<keyword evidence="6" id="KW-0500">Molybdenum</keyword>
<gene>
    <name evidence="8" type="ORF">ACFSM0_08315</name>
</gene>
<dbReference type="InterPro" id="IPR005110">
    <property type="entry name" value="MoeA_linker/N"/>
</dbReference>
<keyword evidence="4 6" id="KW-0501">Molybdenum cofactor biosynthesis</keyword>
<dbReference type="InterPro" id="IPR036135">
    <property type="entry name" value="MoeA_linker/N_sf"/>
</dbReference>
<keyword evidence="6" id="KW-0808">Transferase</keyword>
<evidence type="ECO:0000256" key="5">
    <source>
        <dbReference type="ARBA" id="ARBA00047317"/>
    </source>
</evidence>
<proteinExistence type="inferred from homology"/>
<dbReference type="Gene3D" id="3.40.980.10">
    <property type="entry name" value="MoaB/Mog-like domain"/>
    <property type="match status" value="1"/>
</dbReference>
<comment type="pathway">
    <text evidence="2 6">Cofactor biosynthesis; molybdopterin biosynthesis.</text>
</comment>
<dbReference type="SUPFAM" id="SSF53218">
    <property type="entry name" value="Molybdenum cofactor biosynthesis proteins"/>
    <property type="match status" value="1"/>
</dbReference>
<dbReference type="Gene3D" id="2.170.190.11">
    <property type="entry name" value="Molybdopterin biosynthesis moea protein, domain 3"/>
    <property type="match status" value="1"/>
</dbReference>
<sequence length="392" mass="40734">MISVAAALDQVLALASPLAPETVPLAEGLGRVLAAPVHARLTQPPFDAAAMDGYWIAAEDALPGAVLAVTGEAAAGHAHQGALPPGHALRIFTGAPCPARPGRVIPQEDVIREGDRITLASLPGAPHIRPRGGDFSEGAPFFPRRPLSHRDLGLLAAMNIAALDVHRRPVVAIVTTGDELVMPGETPGPDQIICSNSFLLAGAVTRAGGIARMLPIARDTEASLRAVLSKARGADLVLTSGGASVGDHDLVGKVAAEIGLERAFWKVAMKPGKPLMAGRLGKALMLGLPGNPVAAAVCADLFLAPLLARFQGLEGRPSTAWARLGCDLPAEGARAHYQRARLTPGEDLPILTPFAQQDSAALRVLAEADALLIRPAHDPARRAGERVEYLPL</sequence>
<keyword evidence="6" id="KW-0460">Magnesium</keyword>
<dbReference type="InterPro" id="IPR005111">
    <property type="entry name" value="MoeA_C_domain_IV"/>
</dbReference>
<dbReference type="Proteomes" id="UP001597413">
    <property type="component" value="Unassembled WGS sequence"/>
</dbReference>
<dbReference type="PANTHER" id="PTHR10192">
    <property type="entry name" value="MOLYBDOPTERIN BIOSYNTHESIS PROTEIN"/>
    <property type="match status" value="1"/>
</dbReference>
<dbReference type="Gene3D" id="2.40.340.10">
    <property type="entry name" value="MoeA, C-terminal, domain IV"/>
    <property type="match status" value="1"/>
</dbReference>
<evidence type="ECO:0000256" key="6">
    <source>
        <dbReference type="RuleBase" id="RU365090"/>
    </source>
</evidence>
<protein>
    <recommendedName>
        <fullName evidence="6">Molybdopterin molybdenumtransferase</fullName>
        <ecNumber evidence="6">2.10.1.1</ecNumber>
    </recommendedName>
</protein>
<reference evidence="9" key="1">
    <citation type="journal article" date="2019" name="Int. J. Syst. Evol. Microbiol.">
        <title>The Global Catalogue of Microorganisms (GCM) 10K type strain sequencing project: providing services to taxonomists for standard genome sequencing and annotation.</title>
        <authorList>
            <consortium name="The Broad Institute Genomics Platform"/>
            <consortium name="The Broad Institute Genome Sequencing Center for Infectious Disease"/>
            <person name="Wu L."/>
            <person name="Ma J."/>
        </authorList>
    </citation>
    <scope>NUCLEOTIDE SEQUENCE [LARGE SCALE GENOMIC DNA]</scope>
    <source>
        <strain evidence="9">CCUG 55131</strain>
    </source>
</reference>
<evidence type="ECO:0000256" key="2">
    <source>
        <dbReference type="ARBA" id="ARBA00005046"/>
    </source>
</evidence>
<keyword evidence="6" id="KW-0479">Metal-binding</keyword>
<evidence type="ECO:0000313" key="9">
    <source>
        <dbReference type="Proteomes" id="UP001597413"/>
    </source>
</evidence>
<dbReference type="RefSeq" id="WP_377389185.1">
    <property type="nucleotide sequence ID" value="NZ_JBHUIX010000009.1"/>
</dbReference>
<dbReference type="Pfam" id="PF00994">
    <property type="entry name" value="MoCF_biosynth"/>
    <property type="match status" value="1"/>
</dbReference>
<dbReference type="EC" id="2.10.1.1" evidence="6"/>
<evidence type="ECO:0000256" key="3">
    <source>
        <dbReference type="ARBA" id="ARBA00010763"/>
    </source>
</evidence>
<name>A0ABW5A990_9RHOB</name>
<comment type="catalytic activity">
    <reaction evidence="5">
        <text>adenylyl-molybdopterin + molybdate = Mo-molybdopterin + AMP + H(+)</text>
        <dbReference type="Rhea" id="RHEA:35047"/>
        <dbReference type="ChEBI" id="CHEBI:15378"/>
        <dbReference type="ChEBI" id="CHEBI:36264"/>
        <dbReference type="ChEBI" id="CHEBI:62727"/>
        <dbReference type="ChEBI" id="CHEBI:71302"/>
        <dbReference type="ChEBI" id="CHEBI:456215"/>
        <dbReference type="EC" id="2.10.1.1"/>
    </reaction>
</comment>
<dbReference type="PANTHER" id="PTHR10192:SF5">
    <property type="entry name" value="GEPHYRIN"/>
    <property type="match status" value="1"/>
</dbReference>
<dbReference type="InterPro" id="IPR036688">
    <property type="entry name" value="MoeA_C_domain_IV_sf"/>
</dbReference>
<evidence type="ECO:0000313" key="8">
    <source>
        <dbReference type="EMBL" id="MFD2174091.1"/>
    </source>
</evidence>
<dbReference type="EMBL" id="JBHUIX010000009">
    <property type="protein sequence ID" value="MFD2174091.1"/>
    <property type="molecule type" value="Genomic_DNA"/>
</dbReference>
<dbReference type="Pfam" id="PF03454">
    <property type="entry name" value="MoeA_C"/>
    <property type="match status" value="1"/>
</dbReference>
<dbReference type="Pfam" id="PF03453">
    <property type="entry name" value="MoeA_N"/>
    <property type="match status" value="1"/>
</dbReference>
<dbReference type="Gene3D" id="3.90.105.10">
    <property type="entry name" value="Molybdopterin biosynthesis moea protein, domain 2"/>
    <property type="match status" value="1"/>
</dbReference>
<comment type="cofactor">
    <cofactor evidence="6">
        <name>Mg(2+)</name>
        <dbReference type="ChEBI" id="CHEBI:18420"/>
    </cofactor>
</comment>
<evidence type="ECO:0000256" key="4">
    <source>
        <dbReference type="ARBA" id="ARBA00023150"/>
    </source>
</evidence>